<dbReference type="AlphaFoldDB" id="A0A853B9B7"/>
<comment type="caution">
    <text evidence="7">The sequence shown here is derived from an EMBL/GenBank/DDBJ whole genome shotgun (WGS) entry which is preliminary data.</text>
</comment>
<reference evidence="7 8" key="1">
    <citation type="submission" date="2020-07" db="EMBL/GenBank/DDBJ databases">
        <title>Sequencing the genomes of 1000 actinobacteria strains.</title>
        <authorList>
            <person name="Klenk H.-P."/>
        </authorList>
    </citation>
    <scope>NUCLEOTIDE SEQUENCE [LARGE SCALE GENOMIC DNA]</scope>
    <source>
        <strain evidence="7 8">DSM 104006</strain>
    </source>
</reference>
<comment type="subcellular location">
    <subcellularLocation>
        <location evidence="1">Membrane</location>
        <topology evidence="1">Multi-pass membrane protein</topology>
    </subcellularLocation>
</comment>
<dbReference type="GO" id="GO:0006508">
    <property type="term" value="P:proteolysis"/>
    <property type="evidence" value="ECO:0007669"/>
    <property type="project" value="UniProtKB-KW"/>
</dbReference>
<keyword evidence="8" id="KW-1185">Reference proteome</keyword>
<dbReference type="EMBL" id="JACCFK010000002">
    <property type="protein sequence ID" value="NYI91903.1"/>
    <property type="molecule type" value="Genomic_DNA"/>
</dbReference>
<accession>A0A853B9B7</accession>
<gene>
    <name evidence="7" type="ORF">HNR02_005278</name>
</gene>
<dbReference type="GO" id="GO:0008233">
    <property type="term" value="F:peptidase activity"/>
    <property type="evidence" value="ECO:0007669"/>
    <property type="project" value="UniProtKB-KW"/>
</dbReference>
<dbReference type="PANTHER" id="PTHR33507">
    <property type="entry name" value="INNER MEMBRANE PROTEIN YBBJ"/>
    <property type="match status" value="1"/>
</dbReference>
<protein>
    <submittedName>
        <fullName evidence="7">Membrane protein implicated in regulation of membrane protease activity</fullName>
    </submittedName>
</protein>
<dbReference type="RefSeq" id="WP_179776218.1">
    <property type="nucleotide sequence ID" value="NZ_JACCFK010000002.1"/>
</dbReference>
<evidence type="ECO:0000256" key="1">
    <source>
        <dbReference type="ARBA" id="ARBA00004141"/>
    </source>
</evidence>
<evidence type="ECO:0000256" key="3">
    <source>
        <dbReference type="ARBA" id="ARBA00022989"/>
    </source>
</evidence>
<dbReference type="Proteomes" id="UP000549616">
    <property type="component" value="Unassembled WGS sequence"/>
</dbReference>
<evidence type="ECO:0000313" key="7">
    <source>
        <dbReference type="EMBL" id="NYI91903.1"/>
    </source>
</evidence>
<feature type="transmembrane region" description="Helical" evidence="5">
    <location>
        <begin position="48"/>
        <end position="68"/>
    </location>
</feature>
<evidence type="ECO:0000256" key="5">
    <source>
        <dbReference type="SAM" id="Phobius"/>
    </source>
</evidence>
<evidence type="ECO:0000259" key="6">
    <source>
        <dbReference type="Pfam" id="PF01957"/>
    </source>
</evidence>
<evidence type="ECO:0000313" key="8">
    <source>
        <dbReference type="Proteomes" id="UP000549616"/>
    </source>
</evidence>
<keyword evidence="4 5" id="KW-0472">Membrane</keyword>
<dbReference type="InterPro" id="IPR052165">
    <property type="entry name" value="Membrane_assoc_protease"/>
</dbReference>
<keyword evidence="7" id="KW-0645">Protease</keyword>
<keyword evidence="3 5" id="KW-1133">Transmembrane helix</keyword>
<sequence length="151" mass="15185">MDAWLAWLVFACALGIAEIFSLTAALGVLGGAALVTAGSAAAGLSLPFQLVVFVAAATAGLAAIAPVARRHLRAAPASRFGVDALIGSPAAVTGEISAVGGTVRIGGEEWSARAYDDTLVIRAGTIVDVLGIQGTTALVHPREEPWTSPPL</sequence>
<dbReference type="InterPro" id="IPR002810">
    <property type="entry name" value="NfeD-like_C"/>
</dbReference>
<evidence type="ECO:0000256" key="4">
    <source>
        <dbReference type="ARBA" id="ARBA00023136"/>
    </source>
</evidence>
<dbReference type="PANTHER" id="PTHR33507:SF3">
    <property type="entry name" value="INNER MEMBRANE PROTEIN YBBJ"/>
    <property type="match status" value="1"/>
</dbReference>
<feature type="domain" description="NfeD-like C-terminal" evidence="6">
    <location>
        <begin position="82"/>
        <end position="141"/>
    </location>
</feature>
<organism evidence="7 8">
    <name type="scientific">Amycolatopsis endophytica</name>
    <dbReference type="NCBI Taxonomy" id="860233"/>
    <lineage>
        <taxon>Bacteria</taxon>
        <taxon>Bacillati</taxon>
        <taxon>Actinomycetota</taxon>
        <taxon>Actinomycetes</taxon>
        <taxon>Pseudonocardiales</taxon>
        <taxon>Pseudonocardiaceae</taxon>
        <taxon>Amycolatopsis</taxon>
    </lineage>
</organism>
<dbReference type="Gene3D" id="2.40.50.140">
    <property type="entry name" value="Nucleic acid-binding proteins"/>
    <property type="match status" value="1"/>
</dbReference>
<dbReference type="GO" id="GO:0005886">
    <property type="term" value="C:plasma membrane"/>
    <property type="evidence" value="ECO:0007669"/>
    <property type="project" value="TreeGrafter"/>
</dbReference>
<keyword evidence="7" id="KW-0378">Hydrolase</keyword>
<proteinExistence type="predicted"/>
<dbReference type="InterPro" id="IPR012340">
    <property type="entry name" value="NA-bd_OB-fold"/>
</dbReference>
<name>A0A853B9B7_9PSEU</name>
<keyword evidence="2 5" id="KW-0812">Transmembrane</keyword>
<dbReference type="Pfam" id="PF01957">
    <property type="entry name" value="NfeD"/>
    <property type="match status" value="1"/>
</dbReference>
<evidence type="ECO:0000256" key="2">
    <source>
        <dbReference type="ARBA" id="ARBA00022692"/>
    </source>
</evidence>